<organism evidence="2 3">
    <name type="scientific">Paramecium primaurelia</name>
    <dbReference type="NCBI Taxonomy" id="5886"/>
    <lineage>
        <taxon>Eukaryota</taxon>
        <taxon>Sar</taxon>
        <taxon>Alveolata</taxon>
        <taxon>Ciliophora</taxon>
        <taxon>Intramacronucleata</taxon>
        <taxon>Oligohymenophorea</taxon>
        <taxon>Peniculida</taxon>
        <taxon>Parameciidae</taxon>
        <taxon>Paramecium</taxon>
    </lineage>
</organism>
<accession>A0A8S1JPC3</accession>
<dbReference type="Proteomes" id="UP000688137">
    <property type="component" value="Unassembled WGS sequence"/>
</dbReference>
<dbReference type="EMBL" id="CAJJDM010000001">
    <property type="protein sequence ID" value="CAD8043269.1"/>
    <property type="molecule type" value="Genomic_DNA"/>
</dbReference>
<evidence type="ECO:0008006" key="4">
    <source>
        <dbReference type="Google" id="ProtNLM"/>
    </source>
</evidence>
<evidence type="ECO:0000313" key="3">
    <source>
        <dbReference type="Proteomes" id="UP000688137"/>
    </source>
</evidence>
<comment type="caution">
    <text evidence="2">The sequence shown here is derived from an EMBL/GenBank/DDBJ whole genome shotgun (WGS) entry which is preliminary data.</text>
</comment>
<keyword evidence="1" id="KW-0677">Repeat</keyword>
<dbReference type="OMA" id="LDDRQHG"/>
<dbReference type="FunFam" id="2.20.110.10:FF:000002">
    <property type="entry name" value="Phosphatidylinositol 4-phosphate 5-kinase 8"/>
    <property type="match status" value="1"/>
</dbReference>
<dbReference type="Pfam" id="PF02493">
    <property type="entry name" value="MORN"/>
    <property type="match status" value="8"/>
</dbReference>
<protein>
    <recommendedName>
        <fullName evidence="4">MORN repeat protein</fullName>
    </recommendedName>
</protein>
<proteinExistence type="predicted"/>
<dbReference type="SMART" id="SM00698">
    <property type="entry name" value="MORN"/>
    <property type="match status" value="8"/>
</dbReference>
<dbReference type="PANTHER" id="PTHR43215">
    <property type="entry name" value="RADIAL SPOKE HEAD 1 HOMOLOG"/>
    <property type="match status" value="1"/>
</dbReference>
<evidence type="ECO:0000256" key="1">
    <source>
        <dbReference type="ARBA" id="ARBA00022737"/>
    </source>
</evidence>
<gene>
    <name evidence="2" type="ORF">PPRIM_AZ9-3.1.T0040493</name>
</gene>
<evidence type="ECO:0000313" key="2">
    <source>
        <dbReference type="EMBL" id="CAD8043269.1"/>
    </source>
</evidence>
<reference evidence="2" key="1">
    <citation type="submission" date="2021-01" db="EMBL/GenBank/DDBJ databases">
        <authorList>
            <consortium name="Genoscope - CEA"/>
            <person name="William W."/>
        </authorList>
    </citation>
    <scope>NUCLEOTIDE SEQUENCE</scope>
</reference>
<dbReference type="InterPro" id="IPR003409">
    <property type="entry name" value="MORN"/>
</dbReference>
<sequence length="322" mass="36827">MGGSCCKDENLETNKEIRNVPNKPIFSHAENLPPRSQQTKQNQEIRAQLLQPTIPIQNQQVQIPVIHNGLVKEMLTKLGEYQIPQSITNEGLDVTPPIQFEDGSIYVGGLKNDLFQGYGEIYWDDGTHYWGQFNKGTKSGHGRLIYPDGDAYEGEWLDDRQHGKGKYWYSDGGIYDGRFLNDLKHGFGKEILANGETYEGDFNNGKRHGKGKLIMADVIFEGLFENGQMVDGEYKWNDGRKYKGQIQFNKIHGHGEFWFPDGRYYKGYWVEDQKEGQGEFHYSDGSIYVGEWKKNKQNGYGKFTNKNGEVINGQWVDGAMVK</sequence>
<dbReference type="PANTHER" id="PTHR43215:SF14">
    <property type="entry name" value="RADIAL SPOKE HEAD 1 HOMOLOG"/>
    <property type="match status" value="1"/>
</dbReference>
<keyword evidence="3" id="KW-1185">Reference proteome</keyword>
<name>A0A8S1JPC3_PARPR</name>
<dbReference type="AlphaFoldDB" id="A0A8S1JPC3"/>